<reference evidence="1" key="1">
    <citation type="submission" date="2018-01" db="EMBL/GenBank/DDBJ databases">
        <title>An insight into the sialome of Amazonian anophelines.</title>
        <authorList>
            <person name="Ribeiro J.M."/>
            <person name="Scarpassa V."/>
            <person name="Calvo E."/>
        </authorList>
    </citation>
    <scope>NUCLEOTIDE SEQUENCE</scope>
    <source>
        <tissue evidence="1">Salivary glands</tissue>
    </source>
</reference>
<dbReference type="AlphaFoldDB" id="A0A2M3ZVN0"/>
<protein>
    <submittedName>
        <fullName evidence="1">Putative secreted peptide</fullName>
    </submittedName>
</protein>
<organism evidence="1">
    <name type="scientific">Anopheles braziliensis</name>
    <dbReference type="NCBI Taxonomy" id="58242"/>
    <lineage>
        <taxon>Eukaryota</taxon>
        <taxon>Metazoa</taxon>
        <taxon>Ecdysozoa</taxon>
        <taxon>Arthropoda</taxon>
        <taxon>Hexapoda</taxon>
        <taxon>Insecta</taxon>
        <taxon>Pterygota</taxon>
        <taxon>Neoptera</taxon>
        <taxon>Endopterygota</taxon>
        <taxon>Diptera</taxon>
        <taxon>Nematocera</taxon>
        <taxon>Culicoidea</taxon>
        <taxon>Culicidae</taxon>
        <taxon>Anophelinae</taxon>
        <taxon>Anopheles</taxon>
    </lineage>
</organism>
<name>A0A2M3ZVN0_9DIPT</name>
<dbReference type="EMBL" id="GGFM01011697">
    <property type="protein sequence ID" value="MBW32448.1"/>
    <property type="molecule type" value="Transcribed_RNA"/>
</dbReference>
<accession>A0A2M3ZVN0</accession>
<evidence type="ECO:0000313" key="1">
    <source>
        <dbReference type="EMBL" id="MBW32448.1"/>
    </source>
</evidence>
<proteinExistence type="predicted"/>
<sequence length="72" mass="7437">MYSLYAACCLSSSGVSTILAADADAAVADRVVTAFFGVLVRIVLPPETVLLDMVLVEVVLLEEVILLPAAAG</sequence>